<dbReference type="Proteomes" id="UP001229421">
    <property type="component" value="Unassembled WGS sequence"/>
</dbReference>
<evidence type="ECO:0000313" key="12">
    <source>
        <dbReference type="EMBL" id="KAK1406043.1"/>
    </source>
</evidence>
<keyword evidence="9 10" id="KW-0472">Membrane</keyword>
<evidence type="ECO:0000256" key="10">
    <source>
        <dbReference type="RuleBase" id="RU910715"/>
    </source>
</evidence>
<dbReference type="InterPro" id="IPR047664">
    <property type="entry name" value="SWEET"/>
</dbReference>
<evidence type="ECO:0000256" key="6">
    <source>
        <dbReference type="ARBA" id="ARBA00022692"/>
    </source>
</evidence>
<accession>A0AAD8JLL7</accession>
<dbReference type="Pfam" id="PF03083">
    <property type="entry name" value="MtN3_slv"/>
    <property type="match status" value="2"/>
</dbReference>
<keyword evidence="5 10" id="KW-0762">Sugar transport</keyword>
<feature type="transmembrane region" description="Helical" evidence="10">
    <location>
        <begin position="6"/>
        <end position="28"/>
    </location>
</feature>
<keyword evidence="3 10" id="KW-0813">Transport</keyword>
<comment type="caution">
    <text evidence="12">The sequence shown here is derived from an EMBL/GenBank/DDBJ whole genome shotgun (WGS) entry which is preliminary data.</text>
</comment>
<dbReference type="Gene3D" id="1.20.1280.290">
    <property type="match status" value="2"/>
</dbReference>
<name>A0AAD8JLL7_TARER</name>
<organism evidence="12 13">
    <name type="scientific">Tagetes erecta</name>
    <name type="common">African marigold</name>
    <dbReference type="NCBI Taxonomy" id="13708"/>
    <lineage>
        <taxon>Eukaryota</taxon>
        <taxon>Viridiplantae</taxon>
        <taxon>Streptophyta</taxon>
        <taxon>Embryophyta</taxon>
        <taxon>Tracheophyta</taxon>
        <taxon>Spermatophyta</taxon>
        <taxon>Magnoliopsida</taxon>
        <taxon>eudicotyledons</taxon>
        <taxon>Gunneridae</taxon>
        <taxon>Pentapetalae</taxon>
        <taxon>asterids</taxon>
        <taxon>campanulids</taxon>
        <taxon>Asterales</taxon>
        <taxon>Asteraceae</taxon>
        <taxon>Asteroideae</taxon>
        <taxon>Heliantheae alliance</taxon>
        <taxon>Tageteae</taxon>
        <taxon>Tagetes</taxon>
    </lineage>
</organism>
<keyword evidence="4" id="KW-1003">Cell membrane</keyword>
<protein>
    <recommendedName>
        <fullName evidence="10">Bidirectional sugar transporter SWEET</fullName>
    </recommendedName>
</protein>
<evidence type="ECO:0000256" key="11">
    <source>
        <dbReference type="SAM" id="MobiDB-lite"/>
    </source>
</evidence>
<feature type="transmembrane region" description="Helical" evidence="10">
    <location>
        <begin position="132"/>
        <end position="158"/>
    </location>
</feature>
<sequence length="297" mass="33149">MQLFDVHHPLVFVFGLLGNIISTGVYFAPMPTFIEICKRKSTMGFQSLPYVVALFSALLWLFYAFIKGGDTFLLISINTLGTLIESLYITIFLIYATPHTKKQTLKGLTCVMVLCLVISVGTFFSFQGQTRVLVVGWICVGVSVCVFAAPLTIVFEVVRTKSVEFMPLSLSCFLTLSATMWFAYGISIRDICVTVPNVLGFMLGVFQMGLYAYYYYTKGNASTSQKNKDKDKNTSPPPPPKLKEHLMNINLSNCSEVHPMDSVSEGAGDQTKISVEDLIMDQNKTRPDRREEPYLPS</sequence>
<evidence type="ECO:0000256" key="5">
    <source>
        <dbReference type="ARBA" id="ARBA00022597"/>
    </source>
</evidence>
<comment type="similarity">
    <text evidence="2 10">Belongs to the SWEET sugar transporter family.</text>
</comment>
<dbReference type="GO" id="GO:0005886">
    <property type="term" value="C:plasma membrane"/>
    <property type="evidence" value="ECO:0007669"/>
    <property type="project" value="UniProtKB-SubCell"/>
</dbReference>
<evidence type="ECO:0000256" key="2">
    <source>
        <dbReference type="ARBA" id="ARBA00007809"/>
    </source>
</evidence>
<keyword evidence="7" id="KW-0677">Repeat</keyword>
<evidence type="ECO:0000256" key="8">
    <source>
        <dbReference type="ARBA" id="ARBA00022989"/>
    </source>
</evidence>
<keyword evidence="8 10" id="KW-1133">Transmembrane helix</keyword>
<feature type="compositionally biased region" description="Basic and acidic residues" evidence="11">
    <location>
        <begin position="283"/>
        <end position="297"/>
    </location>
</feature>
<dbReference type="EMBL" id="JAUHHV010000013">
    <property type="protein sequence ID" value="KAK1406043.1"/>
    <property type="molecule type" value="Genomic_DNA"/>
</dbReference>
<feature type="transmembrane region" description="Helical" evidence="10">
    <location>
        <begin position="72"/>
        <end position="95"/>
    </location>
</feature>
<evidence type="ECO:0000256" key="9">
    <source>
        <dbReference type="ARBA" id="ARBA00023136"/>
    </source>
</evidence>
<feature type="transmembrane region" description="Helical" evidence="10">
    <location>
        <begin position="165"/>
        <end position="186"/>
    </location>
</feature>
<feature type="region of interest" description="Disordered" evidence="11">
    <location>
        <begin position="256"/>
        <end position="297"/>
    </location>
</feature>
<evidence type="ECO:0000256" key="4">
    <source>
        <dbReference type="ARBA" id="ARBA00022475"/>
    </source>
</evidence>
<dbReference type="AlphaFoldDB" id="A0AAD8JLL7"/>
<feature type="region of interest" description="Disordered" evidence="11">
    <location>
        <begin position="222"/>
        <end position="242"/>
    </location>
</feature>
<dbReference type="FunFam" id="1.20.1280.290:FF:000003">
    <property type="entry name" value="Bidirectional sugar transporter SWEET"/>
    <property type="match status" value="1"/>
</dbReference>
<evidence type="ECO:0000313" key="13">
    <source>
        <dbReference type="Proteomes" id="UP001229421"/>
    </source>
</evidence>
<dbReference type="InterPro" id="IPR004316">
    <property type="entry name" value="SWEET_rpt"/>
</dbReference>
<comment type="subcellular location">
    <subcellularLocation>
        <location evidence="1 10">Cell membrane</location>
        <topology evidence="1 10">Multi-pass membrane protein</topology>
    </subcellularLocation>
</comment>
<evidence type="ECO:0000256" key="3">
    <source>
        <dbReference type="ARBA" id="ARBA00022448"/>
    </source>
</evidence>
<feature type="transmembrane region" description="Helical" evidence="10">
    <location>
        <begin position="198"/>
        <end position="216"/>
    </location>
</feature>
<proteinExistence type="inferred from homology"/>
<gene>
    <name evidence="12" type="ORF">QVD17_42240</name>
</gene>
<keyword evidence="13" id="KW-1185">Reference proteome</keyword>
<dbReference type="PANTHER" id="PTHR10791:SF222">
    <property type="entry name" value="BIDIRECTIONAL SUGAR TRANSPORTER SWEET15"/>
    <property type="match status" value="1"/>
</dbReference>
<evidence type="ECO:0000256" key="7">
    <source>
        <dbReference type="ARBA" id="ARBA00022737"/>
    </source>
</evidence>
<dbReference type="FunFam" id="1.20.1280.290:FF:000001">
    <property type="entry name" value="Bidirectional sugar transporter SWEET"/>
    <property type="match status" value="1"/>
</dbReference>
<feature type="transmembrane region" description="Helical" evidence="10">
    <location>
        <begin position="107"/>
        <end position="126"/>
    </location>
</feature>
<reference evidence="12" key="1">
    <citation type="journal article" date="2023" name="bioRxiv">
        <title>Improved chromosome-level genome assembly for marigold (Tagetes erecta).</title>
        <authorList>
            <person name="Jiang F."/>
            <person name="Yuan L."/>
            <person name="Wang S."/>
            <person name="Wang H."/>
            <person name="Xu D."/>
            <person name="Wang A."/>
            <person name="Fan W."/>
        </authorList>
    </citation>
    <scope>NUCLEOTIDE SEQUENCE</scope>
    <source>
        <strain evidence="12">WSJ</strain>
        <tissue evidence="12">Leaf</tissue>
    </source>
</reference>
<keyword evidence="6 10" id="KW-0812">Transmembrane</keyword>
<feature type="transmembrane region" description="Helical" evidence="10">
    <location>
        <begin position="48"/>
        <end position="66"/>
    </location>
</feature>
<evidence type="ECO:0000256" key="1">
    <source>
        <dbReference type="ARBA" id="ARBA00004651"/>
    </source>
</evidence>
<dbReference type="PANTHER" id="PTHR10791">
    <property type="entry name" value="RAG1-ACTIVATING PROTEIN 1"/>
    <property type="match status" value="1"/>
</dbReference>
<comment type="function">
    <text evidence="10">Mediates both low-affinity uptake and efflux of sugar across the membrane.</text>
</comment>
<dbReference type="GO" id="GO:0051119">
    <property type="term" value="F:sugar transmembrane transporter activity"/>
    <property type="evidence" value="ECO:0007669"/>
    <property type="project" value="InterPro"/>
</dbReference>